<keyword evidence="1" id="KW-0805">Transcription regulation</keyword>
<protein>
    <submittedName>
        <fullName evidence="5">Arabinose operon regulatory protein</fullName>
    </submittedName>
</protein>
<dbReference type="GO" id="GO:0003700">
    <property type="term" value="F:DNA-binding transcription factor activity"/>
    <property type="evidence" value="ECO:0007669"/>
    <property type="project" value="InterPro"/>
</dbReference>
<gene>
    <name evidence="5" type="ORF">EZS27_025824</name>
</gene>
<dbReference type="Pfam" id="PF12833">
    <property type="entry name" value="HTH_18"/>
    <property type="match status" value="1"/>
</dbReference>
<evidence type="ECO:0000256" key="3">
    <source>
        <dbReference type="ARBA" id="ARBA00023163"/>
    </source>
</evidence>
<dbReference type="EMBL" id="SNRY01002481">
    <property type="protein sequence ID" value="KAA6324899.1"/>
    <property type="molecule type" value="Genomic_DNA"/>
</dbReference>
<evidence type="ECO:0000256" key="2">
    <source>
        <dbReference type="ARBA" id="ARBA00023125"/>
    </source>
</evidence>
<evidence type="ECO:0000256" key="1">
    <source>
        <dbReference type="ARBA" id="ARBA00023015"/>
    </source>
</evidence>
<keyword evidence="2" id="KW-0238">DNA-binding</keyword>
<organism evidence="5">
    <name type="scientific">termite gut metagenome</name>
    <dbReference type="NCBI Taxonomy" id="433724"/>
    <lineage>
        <taxon>unclassified sequences</taxon>
        <taxon>metagenomes</taxon>
        <taxon>organismal metagenomes</taxon>
    </lineage>
</organism>
<dbReference type="Gene3D" id="1.10.10.60">
    <property type="entry name" value="Homeodomain-like"/>
    <property type="match status" value="1"/>
</dbReference>
<comment type="caution">
    <text evidence="5">The sequence shown here is derived from an EMBL/GenBank/DDBJ whole genome shotgun (WGS) entry which is preliminary data.</text>
</comment>
<name>A0A5J4QUI9_9ZZZZ</name>
<sequence>MKGIINIDFDRVVKEMTSSEVFGNELIVSNLHNRRDNSQRTENMPTVRLDALTFFMCTHGEILFHVDYKDYHLHGNMLLQLNRIHILNNVRMSSHFEGYMVAISPKLAESIMADIHLMKNAFISRALFLPLIEFSELETNSLIEIIVRIIKIMKNSDHDFQNYILKNEVSTLLMEVANFNLKRNKNKEVIYETIGHKEEIAQNFIRLVFEYCKENHEVSFYAEKLCMTSGNLSRILKTISGKTAIKWIGDTLLVEAKILLQKPNINVQQVADGLHFGDQSSFSKFFKKHTGQTPTEFKNKVQEVS</sequence>
<dbReference type="InterPro" id="IPR009057">
    <property type="entry name" value="Homeodomain-like_sf"/>
</dbReference>
<feature type="domain" description="HTH araC/xylS-type" evidence="4">
    <location>
        <begin position="202"/>
        <end position="300"/>
    </location>
</feature>
<reference evidence="5" key="1">
    <citation type="submission" date="2019-03" db="EMBL/GenBank/DDBJ databases">
        <title>Single cell metagenomics reveals metabolic interactions within the superorganism composed of flagellate Streblomastix strix and complex community of Bacteroidetes bacteria on its surface.</title>
        <authorList>
            <person name="Treitli S.C."/>
            <person name="Kolisko M."/>
            <person name="Husnik F."/>
            <person name="Keeling P."/>
            <person name="Hampl V."/>
        </authorList>
    </citation>
    <scope>NUCLEOTIDE SEQUENCE</scope>
    <source>
        <strain evidence="5">STM</strain>
    </source>
</reference>
<proteinExistence type="predicted"/>
<dbReference type="AlphaFoldDB" id="A0A5J4QUI9"/>
<dbReference type="PANTHER" id="PTHR43280">
    <property type="entry name" value="ARAC-FAMILY TRANSCRIPTIONAL REGULATOR"/>
    <property type="match status" value="1"/>
</dbReference>
<dbReference type="InterPro" id="IPR018060">
    <property type="entry name" value="HTH_AraC"/>
</dbReference>
<dbReference type="Pfam" id="PF02311">
    <property type="entry name" value="AraC_binding"/>
    <property type="match status" value="1"/>
</dbReference>
<dbReference type="PANTHER" id="PTHR43280:SF32">
    <property type="entry name" value="TRANSCRIPTIONAL REGULATORY PROTEIN"/>
    <property type="match status" value="1"/>
</dbReference>
<dbReference type="InterPro" id="IPR003313">
    <property type="entry name" value="AraC-bd"/>
</dbReference>
<evidence type="ECO:0000259" key="4">
    <source>
        <dbReference type="PROSITE" id="PS01124"/>
    </source>
</evidence>
<dbReference type="SMART" id="SM00342">
    <property type="entry name" value="HTH_ARAC"/>
    <property type="match status" value="1"/>
</dbReference>
<dbReference type="SUPFAM" id="SSF46689">
    <property type="entry name" value="Homeodomain-like"/>
    <property type="match status" value="1"/>
</dbReference>
<accession>A0A5J4QUI9</accession>
<dbReference type="GO" id="GO:0043565">
    <property type="term" value="F:sequence-specific DNA binding"/>
    <property type="evidence" value="ECO:0007669"/>
    <property type="project" value="InterPro"/>
</dbReference>
<keyword evidence="3" id="KW-0804">Transcription</keyword>
<dbReference type="PROSITE" id="PS01124">
    <property type="entry name" value="HTH_ARAC_FAMILY_2"/>
    <property type="match status" value="1"/>
</dbReference>
<evidence type="ECO:0000313" key="5">
    <source>
        <dbReference type="EMBL" id="KAA6324899.1"/>
    </source>
</evidence>